<name>A0A4R2HG65_9ACTN</name>
<dbReference type="RefSeq" id="WP_132210398.1">
    <property type="nucleotide sequence ID" value="NZ_SLWN01000006.1"/>
</dbReference>
<dbReference type="Proteomes" id="UP000294508">
    <property type="component" value="Unassembled WGS sequence"/>
</dbReference>
<comment type="caution">
    <text evidence="2">The sequence shown here is derived from an EMBL/GenBank/DDBJ whole genome shotgun (WGS) entry which is preliminary data.</text>
</comment>
<organism evidence="2 3">
    <name type="scientific">Kribbella steppae</name>
    <dbReference type="NCBI Taxonomy" id="2512223"/>
    <lineage>
        <taxon>Bacteria</taxon>
        <taxon>Bacillati</taxon>
        <taxon>Actinomycetota</taxon>
        <taxon>Actinomycetes</taxon>
        <taxon>Propionibacteriales</taxon>
        <taxon>Kribbellaceae</taxon>
        <taxon>Kribbella</taxon>
    </lineage>
</organism>
<evidence type="ECO:0000313" key="2">
    <source>
        <dbReference type="EMBL" id="TCO28193.1"/>
    </source>
</evidence>
<reference evidence="2 3" key="1">
    <citation type="journal article" date="2015" name="Stand. Genomic Sci.">
        <title>Genomic Encyclopedia of Bacterial and Archaeal Type Strains, Phase III: the genomes of soil and plant-associated and newly described type strains.</title>
        <authorList>
            <person name="Whitman W.B."/>
            <person name="Woyke T."/>
            <person name="Klenk H.P."/>
            <person name="Zhou Y."/>
            <person name="Lilburn T.G."/>
            <person name="Beck B.J."/>
            <person name="De Vos P."/>
            <person name="Vandamme P."/>
            <person name="Eisen J.A."/>
            <person name="Garrity G."/>
            <person name="Hugenholtz P."/>
            <person name="Kyrpides N.C."/>
        </authorList>
    </citation>
    <scope>NUCLEOTIDE SEQUENCE [LARGE SCALE GENOMIC DNA]</scope>
    <source>
        <strain evidence="2 3">VKM Ac-2572</strain>
    </source>
</reference>
<dbReference type="EMBL" id="SLWN01000006">
    <property type="protein sequence ID" value="TCO28193.1"/>
    <property type="molecule type" value="Genomic_DNA"/>
</dbReference>
<accession>A0A4R2HG65</accession>
<dbReference type="InterPro" id="IPR045436">
    <property type="entry name" value="DUF6507"/>
</dbReference>
<evidence type="ECO:0008006" key="4">
    <source>
        <dbReference type="Google" id="ProtNLM"/>
    </source>
</evidence>
<keyword evidence="3" id="KW-1185">Reference proteome</keyword>
<dbReference type="Pfam" id="PF20117">
    <property type="entry name" value="DUF6507"/>
    <property type="match status" value="1"/>
</dbReference>
<dbReference type="AlphaFoldDB" id="A0A4R2HG65"/>
<feature type="region of interest" description="Disordered" evidence="1">
    <location>
        <begin position="97"/>
        <end position="125"/>
    </location>
</feature>
<evidence type="ECO:0000313" key="3">
    <source>
        <dbReference type="Proteomes" id="UP000294508"/>
    </source>
</evidence>
<sequence>MDWDIDIEGVNKVLTDTVTEVEPFDGLVTTYGENLGAIMKGLDYDIFTIVAVAIGEYSEHWAPKLEAAAKQVGASLTGAHDAVTAYMEGQEEMALTAQQNAADGVIPDPPGTPDKSKPTGENIAV</sequence>
<dbReference type="OrthoDB" id="3828108at2"/>
<gene>
    <name evidence="2" type="ORF">EV652_106178</name>
</gene>
<proteinExistence type="predicted"/>
<protein>
    <recommendedName>
        <fullName evidence="4">Excreted virulence factor EspC (Type VII ESX diderm)</fullName>
    </recommendedName>
</protein>
<evidence type="ECO:0000256" key="1">
    <source>
        <dbReference type="SAM" id="MobiDB-lite"/>
    </source>
</evidence>